<accession>A0A5S3XVF7</accession>
<feature type="region of interest" description="Disordered" evidence="1">
    <location>
        <begin position="542"/>
        <end position="568"/>
    </location>
</feature>
<dbReference type="EMBL" id="PNCK01000009">
    <property type="protein sequence ID" value="TMP46317.1"/>
    <property type="molecule type" value="Genomic_DNA"/>
</dbReference>
<feature type="region of interest" description="Disordered" evidence="1">
    <location>
        <begin position="249"/>
        <end position="285"/>
    </location>
</feature>
<organism evidence="3 5">
    <name type="scientific">Pseudoalteromonas citrea</name>
    <dbReference type="NCBI Taxonomy" id="43655"/>
    <lineage>
        <taxon>Bacteria</taxon>
        <taxon>Pseudomonadati</taxon>
        <taxon>Pseudomonadota</taxon>
        <taxon>Gammaproteobacteria</taxon>
        <taxon>Alteromonadales</taxon>
        <taxon>Pseudoalteromonadaceae</taxon>
        <taxon>Pseudoalteromonas</taxon>
    </lineage>
</organism>
<dbReference type="Proteomes" id="UP000305730">
    <property type="component" value="Unassembled WGS sequence"/>
</dbReference>
<feature type="compositionally biased region" description="Basic residues" evidence="1">
    <location>
        <begin position="554"/>
        <end position="568"/>
    </location>
</feature>
<feature type="compositionally biased region" description="Polar residues" evidence="1">
    <location>
        <begin position="1273"/>
        <end position="1282"/>
    </location>
</feature>
<evidence type="ECO:0000313" key="2">
    <source>
        <dbReference type="EMBL" id="TMP46317.1"/>
    </source>
</evidence>
<evidence type="ECO:0000313" key="4">
    <source>
        <dbReference type="Proteomes" id="UP000305730"/>
    </source>
</evidence>
<reference evidence="3" key="3">
    <citation type="submission" date="2019-09" db="EMBL/GenBank/DDBJ databases">
        <title>Co-occurence of chitin degradation, pigmentation and bioactivity in marine Pseudoalteromonas.</title>
        <authorList>
            <person name="Sonnenschein E.C."/>
            <person name="Bech P.K."/>
        </authorList>
    </citation>
    <scope>NUCLEOTIDE SEQUENCE</scope>
    <source>
        <strain evidence="3">S2231</strain>
        <strain evidence="2 4">S2233</strain>
    </source>
</reference>
<protein>
    <submittedName>
        <fullName evidence="3">Uncharacterized protein</fullName>
    </submittedName>
</protein>
<evidence type="ECO:0000313" key="5">
    <source>
        <dbReference type="Proteomes" id="UP000307706"/>
    </source>
</evidence>
<reference evidence="5" key="2">
    <citation type="submission" date="2019-06" db="EMBL/GenBank/DDBJ databases">
        <title>Co-occurence of chitin degradation, pigmentation and bioactivity in marine Pseudoalteromonas.</title>
        <authorList>
            <person name="Sonnenschein E.C."/>
            <person name="Bech P.K."/>
        </authorList>
    </citation>
    <scope>NUCLEOTIDE SEQUENCE [LARGE SCALE GENOMIC DNA]</scope>
    <source>
        <strain evidence="5">S2231</strain>
    </source>
</reference>
<feature type="region of interest" description="Disordered" evidence="1">
    <location>
        <begin position="692"/>
        <end position="732"/>
    </location>
</feature>
<gene>
    <name evidence="3" type="ORF">CWB96_00350</name>
    <name evidence="2" type="ORF">CWB97_02345</name>
</gene>
<dbReference type="Proteomes" id="UP000307706">
    <property type="component" value="Unassembled WGS sequence"/>
</dbReference>
<proteinExistence type="predicted"/>
<evidence type="ECO:0000313" key="3">
    <source>
        <dbReference type="EMBL" id="TMP63093.1"/>
    </source>
</evidence>
<comment type="caution">
    <text evidence="3">The sequence shown here is derived from an EMBL/GenBank/DDBJ whole genome shotgun (WGS) entry which is preliminary data.</text>
</comment>
<sequence length="1299" mass="140852">MAAGAVRTQQKLGRVTLPLPYSLNNDKTPHNRRFNSTIMTSDIFIGPIVQSSDRVKANLNSPLNREKPIHSALISSQLPSNVGEIVNTDTIALEKTQAHDITHSLLKSIVTQLQAILAIKPEVSSTRNNSAIELMNNPLTQHVFNTQKLNSEQLSHVSKEVISACKKIKKTLINNEVTTEKLIKSYVNLIDNAQAGSHHKNTLQKTLAGLLSTATSSANIKANTNHYSTKADSYLIDIRALLSAQVESQKQHKQSTQKQQQIIRSRGSKPSLKESSSTSAPKTPGLKQEIAAAALGVFGLDDLAKYLFRQPTIQQGNTVNDHASSELCCCDTTLPSSIGIARSATQTSLPTLIEHVASKNGKDNLPFITSALTSPLNHIENPVKATQKEPFHHLQKPQLHTLKTQNTLKNQTDTHNLHSYKKQNIDSHTLSNRQLRSNPEAFSTDQHRLPTSQLTQSNHGYTHSLQSRRVTNKHDAQQVSYSQKIPSNSSFRTFQSTLPLGTGNRSSAKQEQITRTYLHVLKNEQAALKKIDKTLDHILDTTPHASASNDRMQRSKASRTQRVRHPKTKRSKFGRLLNVVKGSRHHAVSSANMKGKNTRKPLTHNQIGRSSTAVKAGITGVTSAFFNTQLNDISTSNLSTLPHHVQGRQPQNPVINKKTIRPTSTLSGLAAGVPSSQQARSVNTVKTDNNTTKQQFTSGQVPGVNRYSTPLNQPRSIVNKTPSRPTSPGNGALKGAGRMVLQSARILPYVGQALTAGLIISDGLNGWERAGENFNLSPNQTASTGQKIASSAGSVISGFTSGMFDEGTTARGLHTIGNAVSSIGSYIWDGFGLNSSNNIHAIHNPQLGEVTKKPQPAHHRQGVQNNNVFTPTIHTTRAPQVLQRAMKPTPLFPLQAAGMLAHDGFSGWQRSREHFSLTPLERPSIGQKLASATGSILSGLTFGMLNEGETARGITQFGNLFSSPPPDVTPGISSRTMLGPTKDIHTLSTSALKPRQLHSSVILSTLDQAMPTMVRPKHHGELNKSAIKSPESLIKNKHDSQFNNLITMTPSLSKKHKVAIHAPYNRVMTHAKKALIEHAQYTPSNSVNVSNPGLAGTTSNTVNASPLFDASLIRKNVSHSLQKSTINNQALSKIVRPNVSFSPQSASVTRSVSNSVQPLKNIASKVFSQTKVRPEKIGNMLANTLERVYNAPSSIINMDLLNKRVNSSSLAQQATSSDISTFGTLSGEPLMKGIPTNMLTAEADNKGSITTIDQPSHAPLRASRGSRVVTRPAKNSGTGPSNFSVDDTGIAIMNSMLFD</sequence>
<feature type="compositionally biased region" description="Low complexity" evidence="1">
    <location>
        <begin position="268"/>
        <end position="279"/>
    </location>
</feature>
<feature type="compositionally biased region" description="Polar residues" evidence="1">
    <location>
        <begin position="694"/>
        <end position="729"/>
    </location>
</feature>
<keyword evidence="4" id="KW-1185">Reference proteome</keyword>
<dbReference type="RefSeq" id="WP_138594718.1">
    <property type="nucleotide sequence ID" value="NZ_PNCK01000009.1"/>
</dbReference>
<evidence type="ECO:0000256" key="1">
    <source>
        <dbReference type="SAM" id="MobiDB-lite"/>
    </source>
</evidence>
<name>A0A5S3XVF7_9GAMM</name>
<reference evidence="4 5" key="1">
    <citation type="submission" date="2017-12" db="EMBL/GenBank/DDBJ databases">
        <authorList>
            <person name="Paulsen S."/>
            <person name="Gram L.K."/>
        </authorList>
    </citation>
    <scope>NUCLEOTIDE SEQUENCE [LARGE SCALE GENOMIC DNA]</scope>
    <source>
        <strain evidence="3 5">S2231</strain>
        <strain evidence="2 4">S2233</strain>
    </source>
</reference>
<dbReference type="EMBL" id="PNCL01000001">
    <property type="protein sequence ID" value="TMP63093.1"/>
    <property type="molecule type" value="Genomic_DNA"/>
</dbReference>
<feature type="region of interest" description="Disordered" evidence="1">
    <location>
        <begin position="440"/>
        <end position="469"/>
    </location>
</feature>
<feature type="region of interest" description="Disordered" evidence="1">
    <location>
        <begin position="583"/>
        <end position="604"/>
    </location>
</feature>
<dbReference type="OrthoDB" id="10021597at2"/>
<feature type="region of interest" description="Disordered" evidence="1">
    <location>
        <begin position="1249"/>
        <end position="1282"/>
    </location>
</feature>